<dbReference type="RefSeq" id="WP_090841494.1">
    <property type="nucleotide sequence ID" value="NZ_FNIL01000002.1"/>
</dbReference>
<dbReference type="Proteomes" id="UP000198778">
    <property type="component" value="Unassembled WGS sequence"/>
</dbReference>
<dbReference type="EMBL" id="FNIL01000002">
    <property type="protein sequence ID" value="SDN61091.1"/>
    <property type="molecule type" value="Genomic_DNA"/>
</dbReference>
<dbReference type="OrthoDB" id="7059770at2"/>
<dbReference type="STRING" id="745820.SAMN04488053_102223"/>
<evidence type="ECO:0000313" key="1">
    <source>
        <dbReference type="EMBL" id="SDN61091.1"/>
    </source>
</evidence>
<keyword evidence="2" id="KW-1185">Reference proteome</keyword>
<protein>
    <submittedName>
        <fullName evidence="1">Uncharacterized protein</fullName>
    </submittedName>
</protein>
<dbReference type="AlphaFoldDB" id="A0A1H0CTS4"/>
<accession>A0A1H0CTS4</accession>
<proteinExistence type="predicted"/>
<gene>
    <name evidence="1" type="ORF">SAMN04488053_102223</name>
</gene>
<name>A0A1H0CTS4_9BACI</name>
<organism evidence="1 2">
    <name type="scientific">Alkalicoccus daliensis</name>
    <dbReference type="NCBI Taxonomy" id="745820"/>
    <lineage>
        <taxon>Bacteria</taxon>
        <taxon>Bacillati</taxon>
        <taxon>Bacillota</taxon>
        <taxon>Bacilli</taxon>
        <taxon>Bacillales</taxon>
        <taxon>Bacillaceae</taxon>
        <taxon>Alkalicoccus</taxon>
    </lineage>
</organism>
<evidence type="ECO:0000313" key="2">
    <source>
        <dbReference type="Proteomes" id="UP000198778"/>
    </source>
</evidence>
<reference evidence="2" key="1">
    <citation type="submission" date="2016-10" db="EMBL/GenBank/DDBJ databases">
        <authorList>
            <person name="Varghese N."/>
            <person name="Submissions S."/>
        </authorList>
    </citation>
    <scope>NUCLEOTIDE SEQUENCE [LARGE SCALE GENOMIC DNA]</scope>
    <source>
        <strain evidence="2">CGMCC 1.10369</strain>
    </source>
</reference>
<sequence length="67" mass="7967">MSMTHFPDLTKLVHAPRALHIKFPLGRTFGQPERKDLQKKITVDMLDNLTTMEKEDLKVLSYRWKRD</sequence>